<name>A0A0E9V3H3_ANGAN</name>
<evidence type="ECO:0000313" key="1">
    <source>
        <dbReference type="EMBL" id="JAH71985.1"/>
    </source>
</evidence>
<accession>A0A0E9V3H3</accession>
<reference evidence="1" key="2">
    <citation type="journal article" date="2015" name="Fish Shellfish Immunol.">
        <title>Early steps in the European eel (Anguilla anguilla)-Vibrio vulnificus interaction in the gills: Role of the RtxA13 toxin.</title>
        <authorList>
            <person name="Callol A."/>
            <person name="Pajuelo D."/>
            <person name="Ebbesson L."/>
            <person name="Teles M."/>
            <person name="MacKenzie S."/>
            <person name="Amaro C."/>
        </authorList>
    </citation>
    <scope>NUCLEOTIDE SEQUENCE</scope>
</reference>
<dbReference type="AlphaFoldDB" id="A0A0E9V3H3"/>
<reference evidence="1" key="1">
    <citation type="submission" date="2014-11" db="EMBL/GenBank/DDBJ databases">
        <authorList>
            <person name="Amaro Gonzalez C."/>
        </authorList>
    </citation>
    <scope>NUCLEOTIDE SEQUENCE</scope>
</reference>
<organism evidence="1">
    <name type="scientific">Anguilla anguilla</name>
    <name type="common">European freshwater eel</name>
    <name type="synonym">Muraena anguilla</name>
    <dbReference type="NCBI Taxonomy" id="7936"/>
    <lineage>
        <taxon>Eukaryota</taxon>
        <taxon>Metazoa</taxon>
        <taxon>Chordata</taxon>
        <taxon>Craniata</taxon>
        <taxon>Vertebrata</taxon>
        <taxon>Euteleostomi</taxon>
        <taxon>Actinopterygii</taxon>
        <taxon>Neopterygii</taxon>
        <taxon>Teleostei</taxon>
        <taxon>Anguilliformes</taxon>
        <taxon>Anguillidae</taxon>
        <taxon>Anguilla</taxon>
    </lineage>
</organism>
<sequence>MSLITAKIVNVTDHSNEIRATGTSTVLSRFCCNY</sequence>
<dbReference type="EMBL" id="GBXM01036592">
    <property type="protein sequence ID" value="JAH71985.1"/>
    <property type="molecule type" value="Transcribed_RNA"/>
</dbReference>
<proteinExistence type="predicted"/>
<protein>
    <submittedName>
        <fullName evidence="1">Uncharacterized protein</fullName>
    </submittedName>
</protein>